<feature type="region of interest" description="Disordered" evidence="1">
    <location>
        <begin position="47"/>
        <end position="73"/>
    </location>
</feature>
<evidence type="ECO:0000256" key="1">
    <source>
        <dbReference type="SAM" id="MobiDB-lite"/>
    </source>
</evidence>
<name>A0A820FPB6_9BILA</name>
<protein>
    <submittedName>
        <fullName evidence="2">Uncharacterized protein</fullName>
    </submittedName>
</protein>
<evidence type="ECO:0000313" key="2">
    <source>
        <dbReference type="EMBL" id="CAF4265209.1"/>
    </source>
</evidence>
<proteinExistence type="predicted"/>
<evidence type="ECO:0000313" key="3">
    <source>
        <dbReference type="Proteomes" id="UP000663874"/>
    </source>
</evidence>
<gene>
    <name evidence="2" type="ORF">FNK824_LOCUS39251</name>
</gene>
<dbReference type="Proteomes" id="UP000663874">
    <property type="component" value="Unassembled WGS sequence"/>
</dbReference>
<feature type="non-terminal residue" evidence="2">
    <location>
        <position position="88"/>
    </location>
</feature>
<organism evidence="2 3">
    <name type="scientific">Rotaria sordida</name>
    <dbReference type="NCBI Taxonomy" id="392033"/>
    <lineage>
        <taxon>Eukaryota</taxon>
        <taxon>Metazoa</taxon>
        <taxon>Spiralia</taxon>
        <taxon>Gnathifera</taxon>
        <taxon>Rotifera</taxon>
        <taxon>Eurotatoria</taxon>
        <taxon>Bdelloidea</taxon>
        <taxon>Philodinida</taxon>
        <taxon>Philodinidae</taxon>
        <taxon>Rotaria</taxon>
    </lineage>
</organism>
<dbReference type="EMBL" id="CAJOBE010024847">
    <property type="protein sequence ID" value="CAF4265209.1"/>
    <property type="molecule type" value="Genomic_DNA"/>
</dbReference>
<sequence>LIDEDDQYKHTISLHYSCELEPMLDVFQYDEQYEEKYKQIRITILDETNVNEDESSSSSSNSDEEEKQDDRVQSKYNFPVMIFAFVQP</sequence>
<accession>A0A820FPB6</accession>
<reference evidence="2" key="1">
    <citation type="submission" date="2021-02" db="EMBL/GenBank/DDBJ databases">
        <authorList>
            <person name="Nowell W R."/>
        </authorList>
    </citation>
    <scope>NUCLEOTIDE SEQUENCE</scope>
</reference>
<dbReference type="AlphaFoldDB" id="A0A820FPB6"/>
<comment type="caution">
    <text evidence="2">The sequence shown here is derived from an EMBL/GenBank/DDBJ whole genome shotgun (WGS) entry which is preliminary data.</text>
</comment>